<evidence type="ECO:0000313" key="3">
    <source>
        <dbReference type="Proteomes" id="UP000515511"/>
    </source>
</evidence>
<organism evidence="2 3">
    <name type="scientific">Leifsonia shinshuensis</name>
    <dbReference type="NCBI Taxonomy" id="150026"/>
    <lineage>
        <taxon>Bacteria</taxon>
        <taxon>Bacillati</taxon>
        <taxon>Actinomycetota</taxon>
        <taxon>Actinomycetes</taxon>
        <taxon>Micrococcales</taxon>
        <taxon>Microbacteriaceae</taxon>
        <taxon>Leifsonia</taxon>
    </lineage>
</organism>
<name>A0A7G6YGL0_9MICO</name>
<sequence length="75" mass="8292">MSEYGSEAALDAALRPAGRPRLGERPKGASPTVRGRIPEAERAAFDQLMRQTGKRESELVREAVHLLLERHKLAS</sequence>
<dbReference type="AlphaFoldDB" id="A0A7G6YGL0"/>
<protein>
    <submittedName>
        <fullName evidence="2">CopG family transcriptional regulator</fullName>
    </submittedName>
</protein>
<dbReference type="KEGG" id="lse:F1C12_09070"/>
<gene>
    <name evidence="2" type="ORF">F1C12_09070</name>
</gene>
<accession>A0A7G6YGL0</accession>
<evidence type="ECO:0000256" key="1">
    <source>
        <dbReference type="SAM" id="MobiDB-lite"/>
    </source>
</evidence>
<evidence type="ECO:0000313" key="2">
    <source>
        <dbReference type="EMBL" id="QNE37625.1"/>
    </source>
</evidence>
<reference evidence="3" key="1">
    <citation type="submission" date="2019-09" db="EMBL/GenBank/DDBJ databases">
        <title>Antimicrobial potential of Antarctic Bacteria.</title>
        <authorList>
            <person name="Benaud N."/>
            <person name="Edwards R.J."/>
            <person name="Ferrari B.C."/>
        </authorList>
    </citation>
    <scope>NUCLEOTIDE SEQUENCE [LARGE SCALE GENOMIC DNA]</scope>
    <source>
        <strain evidence="3">INR9</strain>
    </source>
</reference>
<dbReference type="Proteomes" id="UP000515511">
    <property type="component" value="Chromosome"/>
</dbReference>
<proteinExistence type="predicted"/>
<dbReference type="EMBL" id="CP043641">
    <property type="protein sequence ID" value="QNE37625.1"/>
    <property type="molecule type" value="Genomic_DNA"/>
</dbReference>
<feature type="region of interest" description="Disordered" evidence="1">
    <location>
        <begin position="1"/>
        <end position="34"/>
    </location>
</feature>